<gene>
    <name evidence="3" type="ORF">MQN93_16755</name>
</gene>
<evidence type="ECO:0000313" key="4">
    <source>
        <dbReference type="Proteomes" id="UP001165270"/>
    </source>
</evidence>
<comment type="caution">
    <text evidence="3">The sequence shown here is derived from an EMBL/GenBank/DDBJ whole genome shotgun (WGS) entry which is preliminary data.</text>
</comment>
<keyword evidence="4" id="KW-1185">Reference proteome</keyword>
<dbReference type="Proteomes" id="UP001165270">
    <property type="component" value="Unassembled WGS sequence"/>
</dbReference>
<name>A0ABS9XH64_9ACTN</name>
<protein>
    <recommendedName>
        <fullName evidence="5">Secreted protein</fullName>
    </recommendedName>
</protein>
<keyword evidence="2" id="KW-0732">Signal</keyword>
<organism evidence="3 4">
    <name type="scientific">Streptomyces spinosisporus</name>
    <dbReference type="NCBI Taxonomy" id="2927582"/>
    <lineage>
        <taxon>Bacteria</taxon>
        <taxon>Bacillati</taxon>
        <taxon>Actinomycetota</taxon>
        <taxon>Actinomycetes</taxon>
        <taxon>Kitasatosporales</taxon>
        <taxon>Streptomycetaceae</taxon>
        <taxon>Streptomyces</taxon>
    </lineage>
</organism>
<feature type="chain" id="PRO_5045326035" description="Secreted protein" evidence="2">
    <location>
        <begin position="23"/>
        <end position="95"/>
    </location>
</feature>
<sequence length="95" mass="9385">MRKLQKAAVVGAAVLGSIGSFGAGTAFAHGEAGAHDGGFDISQGIECRSHDMNIDVLGSVGALNGVLGNALNGEGNPGAQDHHLGSDMGCNSRAL</sequence>
<evidence type="ECO:0000313" key="3">
    <source>
        <dbReference type="EMBL" id="MCI3241370.1"/>
    </source>
</evidence>
<dbReference type="RefSeq" id="WP_016436725.1">
    <property type="nucleotide sequence ID" value="NZ_JALDAX010000005.1"/>
</dbReference>
<accession>A0ABS9XH64</accession>
<reference evidence="3" key="1">
    <citation type="submission" date="2022-03" db="EMBL/GenBank/DDBJ databases">
        <title>Streptomyces 7R015 and 7R016 isolated from Barleria lupulina in Thailand.</title>
        <authorList>
            <person name="Kanchanasin P."/>
            <person name="Phongsopitanun W."/>
            <person name="Tanasupawat S."/>
        </authorList>
    </citation>
    <scope>NUCLEOTIDE SEQUENCE</scope>
    <source>
        <strain evidence="3">7R016</strain>
    </source>
</reference>
<evidence type="ECO:0000256" key="2">
    <source>
        <dbReference type="SAM" id="SignalP"/>
    </source>
</evidence>
<feature type="signal peptide" evidence="2">
    <location>
        <begin position="1"/>
        <end position="22"/>
    </location>
</feature>
<proteinExistence type="predicted"/>
<evidence type="ECO:0008006" key="5">
    <source>
        <dbReference type="Google" id="ProtNLM"/>
    </source>
</evidence>
<evidence type="ECO:0000256" key="1">
    <source>
        <dbReference type="SAM" id="MobiDB-lite"/>
    </source>
</evidence>
<dbReference type="EMBL" id="JALDAX010000005">
    <property type="protein sequence ID" value="MCI3241370.1"/>
    <property type="molecule type" value="Genomic_DNA"/>
</dbReference>
<feature type="region of interest" description="Disordered" evidence="1">
    <location>
        <begin position="71"/>
        <end position="95"/>
    </location>
</feature>